<keyword evidence="4" id="KW-1185">Reference proteome</keyword>
<evidence type="ECO:0000313" key="4">
    <source>
        <dbReference type="Proteomes" id="UP000538196"/>
    </source>
</evidence>
<feature type="region of interest" description="Disordered" evidence="1">
    <location>
        <begin position="1"/>
        <end position="31"/>
    </location>
</feature>
<dbReference type="AlphaFoldDB" id="A0A7W4UXS3"/>
<comment type="caution">
    <text evidence="3">The sequence shown here is derived from an EMBL/GenBank/DDBJ whole genome shotgun (WGS) entry which is preliminary data.</text>
</comment>
<reference evidence="3 4" key="1">
    <citation type="submission" date="2020-08" db="EMBL/GenBank/DDBJ databases">
        <title>Sequencing the genomes of 1000 actinobacteria strains.</title>
        <authorList>
            <person name="Klenk H.-P."/>
        </authorList>
    </citation>
    <scope>NUCLEOTIDE SEQUENCE [LARGE SCALE GENOMIC DNA]</scope>
    <source>
        <strain evidence="3 4">DSM 20146</strain>
    </source>
</reference>
<dbReference type="Proteomes" id="UP000538196">
    <property type="component" value="Unassembled WGS sequence"/>
</dbReference>
<accession>A0A7W4UXS3</accession>
<feature type="transmembrane region" description="Helical" evidence="2">
    <location>
        <begin position="173"/>
        <end position="193"/>
    </location>
</feature>
<feature type="transmembrane region" description="Helical" evidence="2">
    <location>
        <begin position="232"/>
        <end position="254"/>
    </location>
</feature>
<keyword evidence="2" id="KW-1133">Transmembrane helix</keyword>
<evidence type="ECO:0008006" key="5">
    <source>
        <dbReference type="Google" id="ProtNLM"/>
    </source>
</evidence>
<evidence type="ECO:0000256" key="1">
    <source>
        <dbReference type="SAM" id="MobiDB-lite"/>
    </source>
</evidence>
<evidence type="ECO:0000313" key="3">
    <source>
        <dbReference type="EMBL" id="MBB2968112.1"/>
    </source>
</evidence>
<keyword evidence="2" id="KW-0472">Membrane</keyword>
<feature type="compositionally biased region" description="Polar residues" evidence="1">
    <location>
        <begin position="1"/>
        <end position="16"/>
    </location>
</feature>
<gene>
    <name evidence="3" type="ORF">FHX33_002882</name>
</gene>
<name>A0A7W4UXS3_LEIAQ</name>
<evidence type="ECO:0000256" key="2">
    <source>
        <dbReference type="SAM" id="Phobius"/>
    </source>
</evidence>
<dbReference type="RefSeq" id="WP_183428648.1">
    <property type="nucleotide sequence ID" value="NZ_JACHVP010000003.1"/>
</dbReference>
<feature type="transmembrane region" description="Helical" evidence="2">
    <location>
        <begin position="35"/>
        <end position="58"/>
    </location>
</feature>
<feature type="transmembrane region" description="Helical" evidence="2">
    <location>
        <begin position="205"/>
        <end position="226"/>
    </location>
</feature>
<keyword evidence="2" id="KW-0812">Transmembrane</keyword>
<feature type="transmembrane region" description="Helical" evidence="2">
    <location>
        <begin position="324"/>
        <end position="344"/>
    </location>
</feature>
<dbReference type="EMBL" id="JACHVP010000003">
    <property type="protein sequence ID" value="MBB2968112.1"/>
    <property type="molecule type" value="Genomic_DNA"/>
</dbReference>
<protein>
    <recommendedName>
        <fullName evidence="5">DUF3533 domain-containing protein</fullName>
    </recommendedName>
</protein>
<proteinExistence type="predicted"/>
<sequence length="378" mass="40036">MTSNENAAEPTGTASTAAEVPADTPSRRFRDGPHLPALVVTLIVTVIAGLFAGTYAWAMGDPQPHDVPIGLVSTTHTPDELATELQARTGTTFVVRPYATETDAEAAIREQVVYGALVEQLNGSVRLYVSSASGASVARLLEADAPRLEQSIGQPVTVIDAHPLGPKDPNGLVLFYVALAAVVIGFVGAIQTRVNAAKLTLGGELFWDVVRSVLGGFAIAFTVGPLLGVLPIPFFAVWGVLALTMLIAGATYSFWRVLIGARWAMLPTWIVFVLISNPSSGGAVAPELLPPFYQFMGRWLPTGATVRAVRDLTYFPDNLHLEPYIVLAVWLVASVGLFTAVRLFRYGPGAPGDILHTWRSIARRPGQAGASAGAEAAT</sequence>
<feature type="transmembrane region" description="Helical" evidence="2">
    <location>
        <begin position="266"/>
        <end position="285"/>
    </location>
</feature>
<organism evidence="3 4">
    <name type="scientific">Leifsonia aquatica</name>
    <name type="common">Corynebacterium aquaticum</name>
    <dbReference type="NCBI Taxonomy" id="144185"/>
    <lineage>
        <taxon>Bacteria</taxon>
        <taxon>Bacillati</taxon>
        <taxon>Actinomycetota</taxon>
        <taxon>Actinomycetes</taxon>
        <taxon>Micrococcales</taxon>
        <taxon>Microbacteriaceae</taxon>
        <taxon>Leifsonia</taxon>
    </lineage>
</organism>